<dbReference type="WBParaSite" id="GPUH_0002627801-mRNA-1">
    <property type="protein sequence ID" value="GPUH_0002627801-mRNA-1"/>
    <property type="gene ID" value="GPUH_0002627801"/>
</dbReference>
<evidence type="ECO:0000313" key="1">
    <source>
        <dbReference type="WBParaSite" id="GPUH_0002627801-mRNA-1"/>
    </source>
</evidence>
<organism evidence="1">
    <name type="scientific">Gongylonema pulchrum</name>
    <dbReference type="NCBI Taxonomy" id="637853"/>
    <lineage>
        <taxon>Eukaryota</taxon>
        <taxon>Metazoa</taxon>
        <taxon>Ecdysozoa</taxon>
        <taxon>Nematoda</taxon>
        <taxon>Chromadorea</taxon>
        <taxon>Rhabditida</taxon>
        <taxon>Spirurina</taxon>
        <taxon>Spiruromorpha</taxon>
        <taxon>Spiruroidea</taxon>
        <taxon>Gongylonematidae</taxon>
        <taxon>Gongylonema</taxon>
    </lineage>
</organism>
<protein>
    <submittedName>
        <fullName evidence="1">FERM domain-containing protein</fullName>
    </submittedName>
</protein>
<proteinExistence type="predicted"/>
<reference evidence="1" key="1">
    <citation type="submission" date="2016-06" db="UniProtKB">
        <authorList>
            <consortium name="WormBaseParasite"/>
        </authorList>
    </citation>
    <scope>IDENTIFICATION</scope>
</reference>
<dbReference type="AlphaFoldDB" id="A0A183EZ57"/>
<sequence length="160" mass="18437">LCRNFQTKDGGLLLNSFIALHQVEADHDRSMEDTWISLLSIGYNDRLDLVHVSIHNLLTLMIRTDAIFQSVRSHRSREREHLGQDLESYATCSQRWGILPKTLGDGRYFANEILFPNECGLERNRILNRYVKLLRASHCATVPYAKLNAYFKDGSKANQE</sequence>
<accession>A0A183EZ57</accession>
<dbReference type="Gene3D" id="1.10.238.10">
    <property type="entry name" value="EF-hand"/>
    <property type="match status" value="1"/>
</dbReference>
<name>A0A183EZ57_9BILA</name>